<dbReference type="InterPro" id="IPR023214">
    <property type="entry name" value="HAD_sf"/>
</dbReference>
<evidence type="ECO:0000256" key="3">
    <source>
        <dbReference type="ARBA" id="ARBA00022842"/>
    </source>
</evidence>
<dbReference type="AlphaFoldDB" id="A0A1H1X8Y8"/>
<dbReference type="EMBL" id="LT629751">
    <property type="protein sequence ID" value="SDT05798.1"/>
    <property type="molecule type" value="Genomic_DNA"/>
</dbReference>
<evidence type="ECO:0000256" key="2">
    <source>
        <dbReference type="ARBA" id="ARBA00022801"/>
    </source>
</evidence>
<dbReference type="NCBIfam" id="TIGR01549">
    <property type="entry name" value="HAD-SF-IA-v1"/>
    <property type="match status" value="1"/>
</dbReference>
<dbReference type="GO" id="GO:0009231">
    <property type="term" value="P:riboflavin biosynthetic process"/>
    <property type="evidence" value="ECO:0007669"/>
    <property type="project" value="TreeGrafter"/>
</dbReference>
<keyword evidence="3" id="KW-0460">Magnesium</keyword>
<dbReference type="PRINTS" id="PR00413">
    <property type="entry name" value="HADHALOGNASE"/>
</dbReference>
<dbReference type="PANTHER" id="PTHR46470">
    <property type="entry name" value="N-ACYLNEURAMINATE-9-PHOSPHATASE"/>
    <property type="match status" value="1"/>
</dbReference>
<dbReference type="PANTHER" id="PTHR46470:SF4">
    <property type="entry name" value="5-AMINO-6-(5-PHOSPHO-D-RIBITYLAMINO)URACIL PHOSPHATASE YIGB"/>
    <property type="match status" value="1"/>
</dbReference>
<name>A0A1H1X8Y8_9PSED</name>
<dbReference type="STRING" id="1392877.SAMN05216221_3350"/>
<keyword evidence="5" id="KW-1185">Reference proteome</keyword>
<dbReference type="InterPro" id="IPR006439">
    <property type="entry name" value="HAD-SF_hydro_IA"/>
</dbReference>
<dbReference type="OrthoDB" id="367448at2"/>
<dbReference type="Pfam" id="PF00702">
    <property type="entry name" value="Hydrolase"/>
    <property type="match status" value="1"/>
</dbReference>
<sequence length="234" mass="25764">MTLRLITFDLDDTLWDVGPVLDSAEAELLTWLAEHAPVLGAEADERLQHSKRWVLEQDPTLKGRISELRRRTLRHGLCSAGYAEVEAARLAEAAFQHFLAARQQVSLFPEVLPTLQQLGRQFRLGVLTNGNADVQRIGIADYFHFAFSAEELGVSKPDPRAFHAVLEHADIPAAQAVHIGDHPRDDIQGAQAAGMRAVWVNPQGKPWEGTGRPDAQIASLAELPALLDAWQAGH</sequence>
<dbReference type="SFLD" id="SFLDS00003">
    <property type="entry name" value="Haloacid_Dehalogenase"/>
    <property type="match status" value="1"/>
</dbReference>
<evidence type="ECO:0000313" key="4">
    <source>
        <dbReference type="EMBL" id="SDT05798.1"/>
    </source>
</evidence>
<accession>A0A1H1X8Y8</accession>
<dbReference type="Proteomes" id="UP000243359">
    <property type="component" value="Chromosome I"/>
</dbReference>
<proteinExistence type="predicted"/>
<dbReference type="GO" id="GO:0016787">
    <property type="term" value="F:hydrolase activity"/>
    <property type="evidence" value="ECO:0007669"/>
    <property type="project" value="UniProtKB-KW"/>
</dbReference>
<comment type="cofactor">
    <cofactor evidence="1">
        <name>Mg(2+)</name>
        <dbReference type="ChEBI" id="CHEBI:18420"/>
    </cofactor>
</comment>
<evidence type="ECO:0000313" key="5">
    <source>
        <dbReference type="Proteomes" id="UP000243359"/>
    </source>
</evidence>
<organism evidence="4 5">
    <name type="scientific">Pseudomonas oryzae</name>
    <dbReference type="NCBI Taxonomy" id="1392877"/>
    <lineage>
        <taxon>Bacteria</taxon>
        <taxon>Pseudomonadati</taxon>
        <taxon>Pseudomonadota</taxon>
        <taxon>Gammaproteobacteria</taxon>
        <taxon>Pseudomonadales</taxon>
        <taxon>Pseudomonadaceae</taxon>
        <taxon>Pseudomonas</taxon>
    </lineage>
</organism>
<dbReference type="Gene3D" id="3.40.50.1000">
    <property type="entry name" value="HAD superfamily/HAD-like"/>
    <property type="match status" value="1"/>
</dbReference>
<reference evidence="5" key="1">
    <citation type="submission" date="2016-10" db="EMBL/GenBank/DDBJ databases">
        <authorList>
            <person name="Varghese N."/>
            <person name="Submissions S."/>
        </authorList>
    </citation>
    <scope>NUCLEOTIDE SEQUENCE [LARGE SCALE GENOMIC DNA]</scope>
    <source>
        <strain evidence="5">KCTC 32247</strain>
    </source>
</reference>
<evidence type="ECO:0000256" key="1">
    <source>
        <dbReference type="ARBA" id="ARBA00001946"/>
    </source>
</evidence>
<dbReference type="InterPro" id="IPR036412">
    <property type="entry name" value="HAD-like_sf"/>
</dbReference>
<protein>
    <submittedName>
        <fullName evidence="4">Putative hydrolase of the HAD superfamily</fullName>
    </submittedName>
</protein>
<keyword evidence="2 4" id="KW-0378">Hydrolase</keyword>
<dbReference type="Gene3D" id="1.20.120.1600">
    <property type="match status" value="1"/>
</dbReference>
<dbReference type="InterPro" id="IPR051400">
    <property type="entry name" value="HAD-like_hydrolase"/>
</dbReference>
<gene>
    <name evidence="4" type="ORF">SAMN05216221_3350</name>
</gene>
<dbReference type="SFLD" id="SFLDG01129">
    <property type="entry name" value="C1.5:_HAD__Beta-PGM__Phosphata"/>
    <property type="match status" value="1"/>
</dbReference>
<dbReference type="NCBIfam" id="TIGR01509">
    <property type="entry name" value="HAD-SF-IA-v3"/>
    <property type="match status" value="1"/>
</dbReference>
<dbReference type="RefSeq" id="WP_090350509.1">
    <property type="nucleotide sequence ID" value="NZ_LT629751.1"/>
</dbReference>
<dbReference type="SUPFAM" id="SSF56784">
    <property type="entry name" value="HAD-like"/>
    <property type="match status" value="1"/>
</dbReference>